<accession>X0XCY7</accession>
<gene>
    <name evidence="1" type="ORF">S01H1_66928</name>
</gene>
<protein>
    <submittedName>
        <fullName evidence="1">Uncharacterized protein</fullName>
    </submittedName>
</protein>
<name>X0XCY7_9ZZZZ</name>
<evidence type="ECO:0000313" key="1">
    <source>
        <dbReference type="EMBL" id="GAG34498.1"/>
    </source>
</evidence>
<sequence>MEISKKYKDEFGNIVSLDMEDDDVHITVQYNEKSVGRCKDDSFFFTRKDFEKIKELYKEFDANCEGDVQ</sequence>
<organism evidence="1">
    <name type="scientific">marine sediment metagenome</name>
    <dbReference type="NCBI Taxonomy" id="412755"/>
    <lineage>
        <taxon>unclassified sequences</taxon>
        <taxon>metagenomes</taxon>
        <taxon>ecological metagenomes</taxon>
    </lineage>
</organism>
<reference evidence="1" key="1">
    <citation type="journal article" date="2014" name="Front. Microbiol.">
        <title>High frequency of phylogenetically diverse reductive dehalogenase-homologous genes in deep subseafloor sedimentary metagenomes.</title>
        <authorList>
            <person name="Kawai M."/>
            <person name="Futagami T."/>
            <person name="Toyoda A."/>
            <person name="Takaki Y."/>
            <person name="Nishi S."/>
            <person name="Hori S."/>
            <person name="Arai W."/>
            <person name="Tsubouchi T."/>
            <person name="Morono Y."/>
            <person name="Uchiyama I."/>
            <person name="Ito T."/>
            <person name="Fujiyama A."/>
            <person name="Inagaki F."/>
            <person name="Takami H."/>
        </authorList>
    </citation>
    <scope>NUCLEOTIDE SEQUENCE</scope>
    <source>
        <strain evidence="1">Expedition CK06-06</strain>
    </source>
</reference>
<dbReference type="AlphaFoldDB" id="X0XCY7"/>
<comment type="caution">
    <text evidence="1">The sequence shown here is derived from an EMBL/GenBank/DDBJ whole genome shotgun (WGS) entry which is preliminary data.</text>
</comment>
<dbReference type="EMBL" id="BARS01044279">
    <property type="protein sequence ID" value="GAG34498.1"/>
    <property type="molecule type" value="Genomic_DNA"/>
</dbReference>
<proteinExistence type="predicted"/>